<dbReference type="OrthoDB" id="1442326at2"/>
<gene>
    <name evidence="7" type="ORF">SAMN04487906_0952</name>
</gene>
<evidence type="ECO:0000256" key="3">
    <source>
        <dbReference type="ARBA" id="ARBA00022692"/>
    </source>
</evidence>
<dbReference type="RefSeq" id="WP_038264121.1">
    <property type="nucleotide sequence ID" value="NZ_FPAG01000002.1"/>
</dbReference>
<feature type="transmembrane region" description="Helical" evidence="6">
    <location>
        <begin position="103"/>
        <end position="121"/>
    </location>
</feature>
<comment type="similarity">
    <text evidence="2">Belongs to the TMEM86 family.</text>
</comment>
<evidence type="ECO:0000256" key="1">
    <source>
        <dbReference type="ARBA" id="ARBA00004141"/>
    </source>
</evidence>
<keyword evidence="3 6" id="KW-0812">Transmembrane</keyword>
<dbReference type="GO" id="GO:0016020">
    <property type="term" value="C:membrane"/>
    <property type="evidence" value="ECO:0007669"/>
    <property type="project" value="UniProtKB-SubCell"/>
</dbReference>
<evidence type="ECO:0000313" key="7">
    <source>
        <dbReference type="EMBL" id="SFS56998.1"/>
    </source>
</evidence>
<feature type="transmembrane region" description="Helical" evidence="6">
    <location>
        <begin position="141"/>
        <end position="160"/>
    </location>
</feature>
<organism evidence="7 8">
    <name type="scientific">Zhouia amylolytica</name>
    <dbReference type="NCBI Taxonomy" id="376730"/>
    <lineage>
        <taxon>Bacteria</taxon>
        <taxon>Pseudomonadati</taxon>
        <taxon>Bacteroidota</taxon>
        <taxon>Flavobacteriia</taxon>
        <taxon>Flavobacteriales</taxon>
        <taxon>Flavobacteriaceae</taxon>
        <taxon>Zhouia</taxon>
    </lineage>
</organism>
<feature type="transmembrane region" description="Helical" evidence="6">
    <location>
        <begin position="201"/>
        <end position="220"/>
    </location>
</feature>
<keyword evidence="4 6" id="KW-1133">Transmembrane helix</keyword>
<reference evidence="7 8" key="1">
    <citation type="submission" date="2016-10" db="EMBL/GenBank/DDBJ databases">
        <authorList>
            <person name="de Groot N.N."/>
        </authorList>
    </citation>
    <scope>NUCLEOTIDE SEQUENCE [LARGE SCALE GENOMIC DNA]</scope>
    <source>
        <strain evidence="7 8">CGMCC 1.6114</strain>
    </source>
</reference>
<feature type="transmembrane region" description="Helical" evidence="6">
    <location>
        <begin position="53"/>
        <end position="73"/>
    </location>
</feature>
<proteinExistence type="inferred from homology"/>
<dbReference type="Proteomes" id="UP000183209">
    <property type="component" value="Unassembled WGS sequence"/>
</dbReference>
<name>A0A1I6QXL6_9FLAO</name>
<dbReference type="AlphaFoldDB" id="A0A1I6QXL6"/>
<evidence type="ECO:0000256" key="2">
    <source>
        <dbReference type="ARBA" id="ARBA00007375"/>
    </source>
</evidence>
<comment type="subcellular location">
    <subcellularLocation>
        <location evidence="1">Membrane</location>
        <topology evidence="1">Multi-pass membrane protein</topology>
    </subcellularLocation>
</comment>
<accession>A0A1I6QXL6</accession>
<dbReference type="Pfam" id="PF07947">
    <property type="entry name" value="YhhN"/>
    <property type="match status" value="1"/>
</dbReference>
<feature type="transmembrane region" description="Helical" evidence="6">
    <location>
        <begin position="79"/>
        <end position="96"/>
    </location>
</feature>
<feature type="transmembrane region" description="Helical" evidence="6">
    <location>
        <begin position="7"/>
        <end position="23"/>
    </location>
</feature>
<keyword evidence="5 6" id="KW-0472">Membrane</keyword>
<sequence length="224" mass="26145">MIKQKLTYVFIAVAVLYLLAEFFQLKLLISIAKVSLIPVVYIIYTSSKKKHHLYTLTLLIFYFLGDMFSLLNFKGAVELTLLFFGLGHLVFIRFCFEMLQDVRVRRLLFSALPVIVLWFIYYNYSIKDIFGDQLGDLLTPVMFYSIILSAFTVVSIMSYFNKENKMTMYTLIIAMTFLVGDVINGINMYFSHNSFFELTNVIAQVIAYYFLTKFIVAYDFKLKS</sequence>
<feature type="transmembrane region" description="Helical" evidence="6">
    <location>
        <begin position="167"/>
        <end position="189"/>
    </location>
</feature>
<dbReference type="InterPro" id="IPR012506">
    <property type="entry name" value="TMEM86B-like"/>
</dbReference>
<feature type="transmembrane region" description="Helical" evidence="6">
    <location>
        <begin position="29"/>
        <end position="46"/>
    </location>
</feature>
<dbReference type="EMBL" id="FPAG01000002">
    <property type="protein sequence ID" value="SFS56998.1"/>
    <property type="molecule type" value="Genomic_DNA"/>
</dbReference>
<protein>
    <submittedName>
        <fullName evidence="7">YhhN-like protein</fullName>
    </submittedName>
</protein>
<evidence type="ECO:0000256" key="5">
    <source>
        <dbReference type="ARBA" id="ARBA00023136"/>
    </source>
</evidence>
<evidence type="ECO:0000256" key="4">
    <source>
        <dbReference type="ARBA" id="ARBA00022989"/>
    </source>
</evidence>
<evidence type="ECO:0000256" key="6">
    <source>
        <dbReference type="SAM" id="Phobius"/>
    </source>
</evidence>
<evidence type="ECO:0000313" key="8">
    <source>
        <dbReference type="Proteomes" id="UP000183209"/>
    </source>
</evidence>